<evidence type="ECO:0000313" key="2">
    <source>
        <dbReference type="EMBL" id="KAK8885044.1"/>
    </source>
</evidence>
<feature type="compositionally biased region" description="Low complexity" evidence="1">
    <location>
        <begin position="9"/>
        <end position="20"/>
    </location>
</feature>
<evidence type="ECO:0000313" key="3">
    <source>
        <dbReference type="Proteomes" id="UP001470230"/>
    </source>
</evidence>
<accession>A0ABR2K1Q2</accession>
<feature type="region of interest" description="Disordered" evidence="1">
    <location>
        <begin position="1"/>
        <end position="134"/>
    </location>
</feature>
<name>A0ABR2K1Q2_9EUKA</name>
<feature type="region of interest" description="Disordered" evidence="1">
    <location>
        <begin position="152"/>
        <end position="260"/>
    </location>
</feature>
<dbReference type="EMBL" id="JAPFFF010000008">
    <property type="protein sequence ID" value="KAK8885044.1"/>
    <property type="molecule type" value="Genomic_DNA"/>
</dbReference>
<feature type="compositionally biased region" description="Polar residues" evidence="1">
    <location>
        <begin position="235"/>
        <end position="260"/>
    </location>
</feature>
<feature type="compositionally biased region" description="Polar residues" evidence="1">
    <location>
        <begin position="66"/>
        <end position="84"/>
    </location>
</feature>
<feature type="compositionally biased region" description="Basic and acidic residues" evidence="1">
    <location>
        <begin position="94"/>
        <end position="105"/>
    </location>
</feature>
<feature type="compositionally biased region" description="Basic and acidic residues" evidence="1">
    <location>
        <begin position="160"/>
        <end position="176"/>
    </location>
</feature>
<feature type="compositionally biased region" description="Polar residues" evidence="1">
    <location>
        <begin position="43"/>
        <end position="57"/>
    </location>
</feature>
<protein>
    <submittedName>
        <fullName evidence="2">Uncharacterized protein</fullName>
    </submittedName>
</protein>
<keyword evidence="3" id="KW-1185">Reference proteome</keyword>
<sequence length="422" mass="49533">MRTIRSRPRSSSSVPRNPKPTQNDSSSKNTHIVSRNFDENESDNSFQKPKINPSRNSQWRKLRPPNFQSFVKNESKSSDPQNESKQYDNILKSNENKSKFEKDSSISRINTSSSTRRAQSLNRQRKKYNNDEVKKNDEYDYDFYFNHQLNQSKQTQNESKIPEHRKNSINFDEFKNPDGSPRKISQKFRHLNRQQPKNDEDSMQSVVNINPPRRKQDISTPRKESSIIRKKRSDSVSNSITTNPNLPSNPKDNLISTPIISSKYNKRPSKIEASFKDSESEQVVSSIEIALNRIQKELKRKETDQPYINKETKPVIKKKKRPFLEQQQQNQTTINLPNYDLIENEQKNKSVIEEVKPHVQFIDSVKPPRKKEFVPTIVETNVEREPKSFVEPTKSDFNKKIEFPRDYMKNIYSSFMNSSNNE</sequence>
<reference evidence="2 3" key="1">
    <citation type="submission" date="2024-04" db="EMBL/GenBank/DDBJ databases">
        <title>Tritrichomonas musculus Genome.</title>
        <authorList>
            <person name="Alves-Ferreira E."/>
            <person name="Grigg M."/>
            <person name="Lorenzi H."/>
            <person name="Galac M."/>
        </authorList>
    </citation>
    <scope>NUCLEOTIDE SEQUENCE [LARGE SCALE GENOMIC DNA]</scope>
    <source>
        <strain evidence="2 3">EAF2021</strain>
    </source>
</reference>
<gene>
    <name evidence="2" type="ORF">M9Y10_044172</name>
</gene>
<feature type="compositionally biased region" description="Low complexity" evidence="1">
    <location>
        <begin position="106"/>
        <end position="117"/>
    </location>
</feature>
<evidence type="ECO:0000256" key="1">
    <source>
        <dbReference type="SAM" id="MobiDB-lite"/>
    </source>
</evidence>
<dbReference type="Proteomes" id="UP001470230">
    <property type="component" value="Unassembled WGS sequence"/>
</dbReference>
<organism evidence="2 3">
    <name type="scientific">Tritrichomonas musculus</name>
    <dbReference type="NCBI Taxonomy" id="1915356"/>
    <lineage>
        <taxon>Eukaryota</taxon>
        <taxon>Metamonada</taxon>
        <taxon>Parabasalia</taxon>
        <taxon>Tritrichomonadida</taxon>
        <taxon>Tritrichomonadidae</taxon>
        <taxon>Tritrichomonas</taxon>
    </lineage>
</organism>
<feature type="compositionally biased region" description="Basic and acidic residues" evidence="1">
    <location>
        <begin position="214"/>
        <end position="227"/>
    </location>
</feature>
<comment type="caution">
    <text evidence="2">The sequence shown here is derived from an EMBL/GenBank/DDBJ whole genome shotgun (WGS) entry which is preliminary data.</text>
</comment>
<feature type="compositionally biased region" description="Polar residues" evidence="1">
    <location>
        <begin position="21"/>
        <end position="33"/>
    </location>
</feature>
<proteinExistence type="predicted"/>